<dbReference type="Gene3D" id="2.30.320.10">
    <property type="entry name" value="YwqG-like"/>
    <property type="match status" value="1"/>
</dbReference>
<evidence type="ECO:0000313" key="2">
    <source>
        <dbReference type="Proteomes" id="UP000183413"/>
    </source>
</evidence>
<dbReference type="InParanoid" id="A0A1I4Z0W3"/>
<dbReference type="InterPro" id="IPR015315">
    <property type="entry name" value="DUF1963"/>
</dbReference>
<reference evidence="1 2" key="1">
    <citation type="submission" date="2016-10" db="EMBL/GenBank/DDBJ databases">
        <authorList>
            <person name="de Groot N.N."/>
        </authorList>
    </citation>
    <scope>NUCLEOTIDE SEQUENCE [LARGE SCALE GENOMIC DNA]</scope>
    <source>
        <strain evidence="1 2">DSM 43067</strain>
    </source>
</reference>
<evidence type="ECO:0000313" key="1">
    <source>
        <dbReference type="EMBL" id="SFN43894.1"/>
    </source>
</evidence>
<protein>
    <submittedName>
        <fullName evidence="1">Uncharacterized protein</fullName>
    </submittedName>
</protein>
<dbReference type="Proteomes" id="UP000183413">
    <property type="component" value="Unassembled WGS sequence"/>
</dbReference>
<gene>
    <name evidence="1" type="ORF">SAMN04489713_1027</name>
</gene>
<organism evidence="1 2">
    <name type="scientific">Actinomadura madurae</name>
    <dbReference type="NCBI Taxonomy" id="1993"/>
    <lineage>
        <taxon>Bacteria</taxon>
        <taxon>Bacillati</taxon>
        <taxon>Actinomycetota</taxon>
        <taxon>Actinomycetes</taxon>
        <taxon>Streptosporangiales</taxon>
        <taxon>Thermomonosporaceae</taxon>
        <taxon>Actinomadura</taxon>
    </lineage>
</organism>
<name>A0A1I4Z0W3_9ACTN</name>
<dbReference type="AlphaFoldDB" id="A0A1I4Z0W3"/>
<sequence>MFAITGLDGATGAAVYVPAGTAVEERRVEYHYDPDDHLASLDFDTELQGDLRLKPNVSLPNHEIADDEVTVDTAEHPRAEELREVWEEIWGEERRIYKWSHLQIGGYASDAEGWGDPVVNCARETADPGDLQDWALLAEWRPAMAGLEMATMYWAIRRQDLASRHFDRVATTMYANP</sequence>
<proteinExistence type="predicted"/>
<dbReference type="Pfam" id="PF09234">
    <property type="entry name" value="DUF1963"/>
    <property type="match status" value="1"/>
</dbReference>
<accession>A0A1I4Z0W3</accession>
<keyword evidence="2" id="KW-1185">Reference proteome</keyword>
<dbReference type="STRING" id="1993.SAMN04489713_1027"/>
<dbReference type="EMBL" id="FOVH01000002">
    <property type="protein sequence ID" value="SFN43894.1"/>
    <property type="molecule type" value="Genomic_DNA"/>
</dbReference>